<dbReference type="AlphaFoldDB" id="A0A0C2MSZ3"/>
<evidence type="ECO:0000259" key="2">
    <source>
        <dbReference type="Pfam" id="PF15902"/>
    </source>
</evidence>
<evidence type="ECO:0000313" key="3">
    <source>
        <dbReference type="EMBL" id="KII70411.1"/>
    </source>
</evidence>
<keyword evidence="1" id="KW-0677">Repeat</keyword>
<comment type="caution">
    <text evidence="3">The sequence shown here is derived from an EMBL/GenBank/DDBJ whole genome shotgun (WGS) entry which is preliminary data.</text>
</comment>
<name>A0A0C2MSZ3_THEKT</name>
<dbReference type="SUPFAM" id="SSF110296">
    <property type="entry name" value="Oligoxyloglucan reducing end-specific cellobiohydrolase"/>
    <property type="match status" value="1"/>
</dbReference>
<reference evidence="3 4" key="1">
    <citation type="journal article" date="2014" name="Genome Biol. Evol.">
        <title>The genome of the myxosporean Thelohanellus kitauei shows adaptations to nutrient acquisition within its fish host.</title>
        <authorList>
            <person name="Yang Y."/>
            <person name="Xiong J."/>
            <person name="Zhou Z."/>
            <person name="Huo F."/>
            <person name="Miao W."/>
            <person name="Ran C."/>
            <person name="Liu Y."/>
            <person name="Zhang J."/>
            <person name="Feng J."/>
            <person name="Wang M."/>
            <person name="Wang M."/>
            <person name="Wang L."/>
            <person name="Yao B."/>
        </authorList>
    </citation>
    <scope>NUCLEOTIDE SEQUENCE [LARGE SCALE GENOMIC DNA]</scope>
    <source>
        <strain evidence="3">Wuqing</strain>
    </source>
</reference>
<dbReference type="OrthoDB" id="443634at2759"/>
<dbReference type="Pfam" id="PF15902">
    <property type="entry name" value="Sortilin-Vps10"/>
    <property type="match status" value="1"/>
</dbReference>
<dbReference type="InterPro" id="IPR031778">
    <property type="entry name" value="Sortilin_N"/>
</dbReference>
<keyword evidence="4" id="KW-1185">Reference proteome</keyword>
<evidence type="ECO:0000256" key="1">
    <source>
        <dbReference type="ARBA" id="ARBA00022737"/>
    </source>
</evidence>
<protein>
    <recommendedName>
        <fullName evidence="2">Sortilin N-terminal domain-containing protein</fullName>
    </recommendedName>
</protein>
<accession>A0A0C2MSZ3</accession>
<proteinExistence type="predicted"/>
<gene>
    <name evidence="3" type="ORF">RF11_09673</name>
</gene>
<dbReference type="EMBL" id="JWZT01002080">
    <property type="protein sequence ID" value="KII70411.1"/>
    <property type="molecule type" value="Genomic_DNA"/>
</dbReference>
<evidence type="ECO:0000313" key="4">
    <source>
        <dbReference type="Proteomes" id="UP000031668"/>
    </source>
</evidence>
<sequence>MIKELLIYKIVHNFVDIHGHFYIEVSNIKGVNCLFVSHDRSENFVRLTCDLESKTPPDTSVAFHPLVPGIIYANLKKGKRTYTHISMNYGKNFSAMKLEKKNGLCDGGYCNIKLNLPSVIQRNLYFQSKWISAFDIVDYSTGKVIERYLISFDGGQNWKLVPFSYFHVQALNQGGIVFGFDPKTKKIVYSFDEGKTYYHKTIYGSNEFGLTSTHTGKFENSRYIILARDKLNNDLLITRIDFPHIFS</sequence>
<feature type="domain" description="Sortilin N-terminal" evidence="2">
    <location>
        <begin position="76"/>
        <end position="198"/>
    </location>
</feature>
<organism evidence="3 4">
    <name type="scientific">Thelohanellus kitauei</name>
    <name type="common">Myxosporean</name>
    <dbReference type="NCBI Taxonomy" id="669202"/>
    <lineage>
        <taxon>Eukaryota</taxon>
        <taxon>Metazoa</taxon>
        <taxon>Cnidaria</taxon>
        <taxon>Myxozoa</taxon>
        <taxon>Myxosporea</taxon>
        <taxon>Bivalvulida</taxon>
        <taxon>Platysporina</taxon>
        <taxon>Myxobolidae</taxon>
        <taxon>Thelohanellus</taxon>
    </lineage>
</organism>
<dbReference type="Proteomes" id="UP000031668">
    <property type="component" value="Unassembled WGS sequence"/>
</dbReference>